<sequence length="291" mass="31940">MMAGPSVLVLTTQDVVRLVCAFQGGVYEDMRPLLQLESVWTSGGSWTRIWTQVATEHYLLGERRRAHAILSASYIGFECRAATRVSALMQCLPHAMPLVAEFAVSSGRLDILDFVYSHGRLQDCSRFLGVEAAMGGQFATMVYLCATLPCPGCPCYDRGGGRQPRAAVDAAAAQGHLEALQWLVRMWTLTNEVPDQRAMLRLALESVLRHGRHHADVAAWLVGEMTDDTLGIAHAVLAHQGPYDLVAPLDAANVVEMQGGRVAVMGQRLERMATMHPTSKIFSLVVRVDRR</sequence>
<dbReference type="AlphaFoldDB" id="A0A485LIA7"/>
<reference evidence="2 3" key="1">
    <citation type="submission" date="2019-03" db="EMBL/GenBank/DDBJ databases">
        <authorList>
            <person name="Gaulin E."/>
            <person name="Dumas B."/>
        </authorList>
    </citation>
    <scope>NUCLEOTIDE SEQUENCE [LARGE SCALE GENOMIC DNA]</scope>
    <source>
        <strain evidence="2">CBS 568.67</strain>
    </source>
</reference>
<proteinExistence type="predicted"/>
<gene>
    <name evidence="2" type="primary">Aste57867_19885</name>
    <name evidence="1" type="ORF">As57867_019819</name>
    <name evidence="2" type="ORF">ASTE57867_19885</name>
</gene>
<keyword evidence="3" id="KW-1185">Reference proteome</keyword>
<organism evidence="2 3">
    <name type="scientific">Aphanomyces stellatus</name>
    <dbReference type="NCBI Taxonomy" id="120398"/>
    <lineage>
        <taxon>Eukaryota</taxon>
        <taxon>Sar</taxon>
        <taxon>Stramenopiles</taxon>
        <taxon>Oomycota</taxon>
        <taxon>Saprolegniomycetes</taxon>
        <taxon>Saprolegniales</taxon>
        <taxon>Verrucalvaceae</taxon>
        <taxon>Aphanomyces</taxon>
    </lineage>
</organism>
<evidence type="ECO:0000313" key="3">
    <source>
        <dbReference type="Proteomes" id="UP000332933"/>
    </source>
</evidence>
<evidence type="ECO:0000313" key="2">
    <source>
        <dbReference type="EMBL" id="VFT96583.1"/>
    </source>
</evidence>
<protein>
    <submittedName>
        <fullName evidence="2">Aste57867_19885 protein</fullName>
    </submittedName>
</protein>
<dbReference type="EMBL" id="CAADRA010006742">
    <property type="protein sequence ID" value="VFT96583.1"/>
    <property type="molecule type" value="Genomic_DNA"/>
</dbReference>
<evidence type="ECO:0000313" key="1">
    <source>
        <dbReference type="EMBL" id="KAF0688515.1"/>
    </source>
</evidence>
<dbReference type="EMBL" id="VJMH01006719">
    <property type="protein sequence ID" value="KAF0688515.1"/>
    <property type="molecule type" value="Genomic_DNA"/>
</dbReference>
<name>A0A485LIA7_9STRA</name>
<dbReference type="Proteomes" id="UP000332933">
    <property type="component" value="Unassembled WGS sequence"/>
</dbReference>
<accession>A0A485LIA7</accession>
<dbReference type="OrthoDB" id="88388at2759"/>
<reference evidence="1" key="2">
    <citation type="submission" date="2019-06" db="EMBL/GenBank/DDBJ databases">
        <title>Genomics analysis of Aphanomyces spp. identifies a new class of oomycete effector associated with host adaptation.</title>
        <authorList>
            <person name="Gaulin E."/>
        </authorList>
    </citation>
    <scope>NUCLEOTIDE SEQUENCE</scope>
    <source>
        <strain evidence="1">CBS 578.67</strain>
    </source>
</reference>